<gene>
    <name evidence="1" type="ORF">SAMN05421630_101882</name>
</gene>
<reference evidence="1 2" key="1">
    <citation type="submission" date="2016-10" db="EMBL/GenBank/DDBJ databases">
        <authorList>
            <person name="de Groot N.N."/>
        </authorList>
    </citation>
    <scope>NUCLEOTIDE SEQUENCE [LARGE SCALE GENOMIC DNA]</scope>
    <source>
        <strain evidence="1 2">CGMCC 4.5506</strain>
    </source>
</reference>
<keyword evidence="2" id="KW-1185">Reference proteome</keyword>
<dbReference type="EMBL" id="FMZE01000001">
    <property type="protein sequence ID" value="SDC22550.1"/>
    <property type="molecule type" value="Genomic_DNA"/>
</dbReference>
<accession>A0A1G6JUY1</accession>
<evidence type="ECO:0000313" key="1">
    <source>
        <dbReference type="EMBL" id="SDC22550.1"/>
    </source>
</evidence>
<protein>
    <submittedName>
        <fullName evidence="1">Uncharacterized protein</fullName>
    </submittedName>
</protein>
<evidence type="ECO:0000313" key="2">
    <source>
        <dbReference type="Proteomes" id="UP000199494"/>
    </source>
</evidence>
<dbReference type="Proteomes" id="UP000199494">
    <property type="component" value="Unassembled WGS sequence"/>
</dbReference>
<dbReference type="STRING" id="530584.SAMN05421630_101882"/>
<proteinExistence type="predicted"/>
<name>A0A1G6JUY1_9PSEU</name>
<organism evidence="1 2">
    <name type="scientific">Prauserella marina</name>
    <dbReference type="NCBI Taxonomy" id="530584"/>
    <lineage>
        <taxon>Bacteria</taxon>
        <taxon>Bacillati</taxon>
        <taxon>Actinomycetota</taxon>
        <taxon>Actinomycetes</taxon>
        <taxon>Pseudonocardiales</taxon>
        <taxon>Pseudonocardiaceae</taxon>
        <taxon>Prauserella</taxon>
    </lineage>
</organism>
<sequence length="148" mass="15913">MATLPPSACAAQDSGDANRAWVRVVFPPPGSAAELENERVDAALHLLTRRSAQEAPRERGRTFHAQPRQRGRYRAPATGWCLASRALASWPHTLRALVLVAVPLLLIGAMVLLVRLTAPAAGVPVGLSVAGLTAWQLLRRRPPRPAVL</sequence>
<dbReference type="AlphaFoldDB" id="A0A1G6JUY1"/>